<dbReference type="AlphaFoldDB" id="A0A9Y2IJV8"/>
<name>A0A9Y2IJV8_9PSEU</name>
<dbReference type="RefSeq" id="WP_285971384.1">
    <property type="nucleotide sequence ID" value="NZ_CP127294.1"/>
</dbReference>
<dbReference type="EMBL" id="CP127294">
    <property type="protein sequence ID" value="WIX80764.1"/>
    <property type="molecule type" value="Genomic_DNA"/>
</dbReference>
<proteinExistence type="predicted"/>
<keyword evidence="2" id="KW-1185">Reference proteome</keyword>
<evidence type="ECO:0000313" key="2">
    <source>
        <dbReference type="Proteomes" id="UP001236014"/>
    </source>
</evidence>
<protein>
    <submittedName>
        <fullName evidence="1">Uncharacterized protein</fullName>
    </submittedName>
</protein>
<dbReference type="KEGG" id="acab:QRX50_08370"/>
<dbReference type="Proteomes" id="UP001236014">
    <property type="component" value="Chromosome"/>
</dbReference>
<reference evidence="1 2" key="1">
    <citation type="submission" date="2023-06" db="EMBL/GenBank/DDBJ databases">
        <authorList>
            <person name="Oyuntsetseg B."/>
            <person name="Kim S.B."/>
        </authorList>
    </citation>
    <scope>NUCLEOTIDE SEQUENCE [LARGE SCALE GENOMIC DNA]</scope>
    <source>
        <strain evidence="1 2">2-15</strain>
    </source>
</reference>
<sequence>MQLLLATSPPTLFDADTGANGPVPGVPGGDRLVGVQRVGRTPVIFTSPRCQQTCQPFDVYAYAGVATPLGQAVSLAPGADAKSVWVIRQDAPDSCRLEHVSLAGSTLGGGSSASCATVLRQETSHGLLITVNNGTAETVDVLIDPDTGRTVQQAPSILAAIGDRLILGGLTDLTVVDLGDGSRKKIQPPVVQSNPLVVPSREGNFAAVDFGSPAWHSSDIQTRDVWLLDLTDLTWQQAPSMPFSTDNLKRSSLDWTDDGDLVLDDGVVAAWHPGEPAWRLGKARLAGALQTAAVSAS</sequence>
<evidence type="ECO:0000313" key="1">
    <source>
        <dbReference type="EMBL" id="WIX80764.1"/>
    </source>
</evidence>
<gene>
    <name evidence="1" type="ORF">QRX50_08370</name>
</gene>
<accession>A0A9Y2IJV8</accession>
<organism evidence="1 2">
    <name type="scientific">Amycolatopsis carbonis</name>
    <dbReference type="NCBI Taxonomy" id="715471"/>
    <lineage>
        <taxon>Bacteria</taxon>
        <taxon>Bacillati</taxon>
        <taxon>Actinomycetota</taxon>
        <taxon>Actinomycetes</taxon>
        <taxon>Pseudonocardiales</taxon>
        <taxon>Pseudonocardiaceae</taxon>
        <taxon>Amycolatopsis</taxon>
    </lineage>
</organism>